<dbReference type="PANTHER" id="PTHR10366">
    <property type="entry name" value="NAD DEPENDENT EPIMERASE/DEHYDRATASE"/>
    <property type="match status" value="1"/>
</dbReference>
<name>A0ABU7LUU7_9PROT</name>
<gene>
    <name evidence="4" type="ORF">V0U35_01105</name>
</gene>
<dbReference type="SUPFAM" id="SSF51735">
    <property type="entry name" value="NAD(P)-binding Rossmann-fold domains"/>
    <property type="match status" value="1"/>
</dbReference>
<feature type="domain" description="NAD-dependent epimerase/dehydratase" evidence="3">
    <location>
        <begin position="7"/>
        <end position="247"/>
    </location>
</feature>
<evidence type="ECO:0000259" key="3">
    <source>
        <dbReference type="Pfam" id="PF01370"/>
    </source>
</evidence>
<dbReference type="PANTHER" id="PTHR10366:SF564">
    <property type="entry name" value="STEROL-4-ALPHA-CARBOXYLATE 3-DEHYDROGENASE, DECARBOXYLATING"/>
    <property type="match status" value="1"/>
</dbReference>
<protein>
    <submittedName>
        <fullName evidence="4">NAD-dependent epimerase/dehydratase family protein</fullName>
    </submittedName>
</protein>
<organism evidence="4 5">
    <name type="scientific">Hyphobacterium marinum</name>
    <dbReference type="NCBI Taxonomy" id="3116574"/>
    <lineage>
        <taxon>Bacteria</taxon>
        <taxon>Pseudomonadati</taxon>
        <taxon>Pseudomonadota</taxon>
        <taxon>Alphaproteobacteria</taxon>
        <taxon>Maricaulales</taxon>
        <taxon>Maricaulaceae</taxon>
        <taxon>Hyphobacterium</taxon>
    </lineage>
</organism>
<dbReference type="RefSeq" id="WP_330194799.1">
    <property type="nucleotide sequence ID" value="NZ_JAZDRO010000001.1"/>
</dbReference>
<dbReference type="InterPro" id="IPR036291">
    <property type="entry name" value="NAD(P)-bd_dom_sf"/>
</dbReference>
<keyword evidence="5" id="KW-1185">Reference proteome</keyword>
<evidence type="ECO:0000256" key="2">
    <source>
        <dbReference type="ARBA" id="ARBA00023445"/>
    </source>
</evidence>
<evidence type="ECO:0000256" key="1">
    <source>
        <dbReference type="ARBA" id="ARBA00023002"/>
    </source>
</evidence>
<reference evidence="4 5" key="1">
    <citation type="submission" date="2024-01" db="EMBL/GenBank/DDBJ databases">
        <title>Hyphobacterium bacterium isolated from marine sediment.</title>
        <authorList>
            <person name="Zhao S."/>
        </authorList>
    </citation>
    <scope>NUCLEOTIDE SEQUENCE [LARGE SCALE GENOMIC DNA]</scope>
    <source>
        <strain evidence="4 5">Y60-23</strain>
    </source>
</reference>
<dbReference type="EMBL" id="JAZDRO010000001">
    <property type="protein sequence ID" value="MEE2565261.1"/>
    <property type="molecule type" value="Genomic_DNA"/>
</dbReference>
<comment type="caution">
    <text evidence="4">The sequence shown here is derived from an EMBL/GenBank/DDBJ whole genome shotgun (WGS) entry which is preliminary data.</text>
</comment>
<comment type="similarity">
    <text evidence="2">Belongs to the NAD(P)-dependent epimerase/dehydratase family. Dihydroflavonol-4-reductase subfamily.</text>
</comment>
<proteinExistence type="inferred from homology"/>
<dbReference type="Proteomes" id="UP001310692">
    <property type="component" value="Unassembled WGS sequence"/>
</dbReference>
<dbReference type="InterPro" id="IPR001509">
    <property type="entry name" value="Epimerase_deHydtase"/>
</dbReference>
<evidence type="ECO:0000313" key="5">
    <source>
        <dbReference type="Proteomes" id="UP001310692"/>
    </source>
</evidence>
<dbReference type="InterPro" id="IPR050425">
    <property type="entry name" value="NAD(P)_dehydrat-like"/>
</dbReference>
<sequence length="346" mass="37109">MTQHSHVLVTGASGFIALHCLAQLLTAGHRVRGTLRSPKREEEVRRALTAAGCDVSSLDFVHCDLMEDAGWDEAVAGCDYVLHVASPFPAVQPKDENELIIPAREGALRVLRAAAKAGVKRTVMTSSVAAVSAGHDKSGGRVFNEDDWSDLDGPGVSPYEKSKTIAERAAWDFMATPDAGAMELAVINPGAVLGPILSPDSGTSVEIVRRLMARDMPAVPRIGFVVVDVRDVAAAHIAAMTAPGAADKRYICALPQAWFSDVAAILDRHFGPRGFKIPTKQLPDWVVRLIAVFDPVIRGITPLLGVERKIDNSRTLADLGWQPRDLDTMVVDCGESLITQGVIKTP</sequence>
<keyword evidence="1" id="KW-0560">Oxidoreductase</keyword>
<evidence type="ECO:0000313" key="4">
    <source>
        <dbReference type="EMBL" id="MEE2565261.1"/>
    </source>
</evidence>
<dbReference type="Pfam" id="PF01370">
    <property type="entry name" value="Epimerase"/>
    <property type="match status" value="1"/>
</dbReference>
<dbReference type="Gene3D" id="3.40.50.720">
    <property type="entry name" value="NAD(P)-binding Rossmann-like Domain"/>
    <property type="match status" value="1"/>
</dbReference>
<accession>A0ABU7LUU7</accession>